<dbReference type="Proteomes" id="UP001324634">
    <property type="component" value="Chromosome"/>
</dbReference>
<feature type="coiled-coil region" evidence="1">
    <location>
        <begin position="1341"/>
        <end position="1371"/>
    </location>
</feature>
<name>A0AAX4HNR7_9BACT</name>
<dbReference type="RefSeq" id="WP_321394707.1">
    <property type="nucleotide sequence ID" value="NZ_CP139487.1"/>
</dbReference>
<gene>
    <name evidence="3" type="ORF">SOO65_19790</name>
</gene>
<evidence type="ECO:0000256" key="1">
    <source>
        <dbReference type="SAM" id="Coils"/>
    </source>
</evidence>
<dbReference type="Pfam" id="PF13884">
    <property type="entry name" value="Peptidase_S74"/>
    <property type="match status" value="1"/>
</dbReference>
<evidence type="ECO:0000313" key="3">
    <source>
        <dbReference type="EMBL" id="WPU64941.1"/>
    </source>
</evidence>
<dbReference type="InterPro" id="IPR030392">
    <property type="entry name" value="S74_ICA"/>
</dbReference>
<dbReference type="InterPro" id="IPR036388">
    <property type="entry name" value="WH-like_DNA-bd_sf"/>
</dbReference>
<evidence type="ECO:0000259" key="2">
    <source>
        <dbReference type="PROSITE" id="PS51688"/>
    </source>
</evidence>
<dbReference type="Gene3D" id="1.10.10.10">
    <property type="entry name" value="Winged helix-like DNA-binding domain superfamily/Winged helix DNA-binding domain"/>
    <property type="match status" value="1"/>
</dbReference>
<proteinExistence type="predicted"/>
<sequence length="1380" mass="143259">MFASCQDASVLLGKIDVRVKGNNKKPSIESVKVQNDQLIVSGNFLDTVTKAEIQGHQFQIASKTSEKLVLNASSAFNFLVGSALNLVVSNAEASATFPLSFELQNGQVTANKLHHMGASTGDFLQFNGSTWAPASISTNQVYVGTYNATTDTPNLSGAVASAGTYYIVTTAGTQDLGTGPTNFAVGDWVISDGTNWSKVSVGTNTVSNFNGRTGVVVPLSGDYSWSMLTKAAGKLTGSKLQEIADVDVAGIQDQDILQWNASNSKWEVTSVPAPTIGAGTISNTQIASGAIDSSKIIDGSIVNADISATAAIDQSKISNLTTDLGNKEPKITAGTVSQYWSGNKTWQDLNTAVIGSTLTGYSASAGAITAADSVLSAINKLSGNIGLVGASQANYVLKAGDTMSGALAMGGNKITGLATPTAGTDAATMAYVDSKVGAAPGDNLGNHTATQNLSLGTNKIFAGDGAWNSPSISFTNNSNTGFSNNGGIIRITANGGLAVTLSDSLMQLNGSFAPYLRLGGGTFGASGPTYAFNGDTDTGMFNISSDILAFTTGGAEKMRILGTGEMLIGKTTTAAGKLDVAGDIASEGKLRLKSDNTNYVEFRAPASLAATTTYTFPATAGSAGQALTTDGAGNLSWSAVADGTPADGSIGYAKLNLADGDIPLSKLAGSSDATKYLKGDKSWGTFITDVLASTFATVTPSNSAIANGDSLQTVVNKTQGQINNLASNSLNKTGTDSITGTLTINATTGALKIPATPSGVDLTDAANVQYVQNYVSNYGQWNKNASDIYFNTGKVGIGTNTPTGRFELQINTDNSGVTDPGSFDGIHISNANSTPNSAVGLRFYSQISGGATAGIVGRGTASDSMDMEFWTEAPGTTSRTNKMILKSDGKLGIGTMTPESKLHVAGTDFAGSTVYASRFDNTQTGPSHWGLKSRGATVGVYAPVLTNDILTSFGAGGYFGTTVNDSATAGHLSFAAESNWSSGNTPARAQITLNKGNNSYTTPFAVTSAGYVGVGTLAPTSQLEINSTNYSFLNITTTDSTKYSAMRLFTQRNDATETMGSANPTGNNRGWELAGNGTGHTLNSKFTMNYWDGTAWSTPFTIIPSGNVGIGTASPIGKMHIQGSVDGDVGSYLLNSDDTGTTSRSIFLLGTVASGVRYGYLSHQGAGYTANGALKPRTTVLTGTDSGGLNLLTNQQMGFWQGLTEIMRIHTNGNVGIGTAAPSYKLHVVGDINTTTGLRVNGTQVCTSAGCTSSSDRRLKKDIHPLQDSLLKITQLQGVEYFYIDEAKYGKQHQVGVIAQDVEKVFPEVVKTDSKTGFKSVAYDHLVAPIIEAIKELFGMTKENSREIASLKEKNKKLEEENAAIKAYLCQKDPAAPICN</sequence>
<keyword evidence="1" id="KW-0175">Coiled coil</keyword>
<feature type="domain" description="Peptidase S74" evidence="2">
    <location>
        <begin position="1255"/>
        <end position="1355"/>
    </location>
</feature>
<protein>
    <submittedName>
        <fullName evidence="3">Tail fiber domain-containing protein</fullName>
    </submittedName>
</protein>
<dbReference type="EMBL" id="CP139487">
    <property type="protein sequence ID" value="WPU64941.1"/>
    <property type="molecule type" value="Genomic_DNA"/>
</dbReference>
<keyword evidence="4" id="KW-1185">Reference proteome</keyword>
<reference evidence="3 4" key="1">
    <citation type="submission" date="2023-11" db="EMBL/GenBank/DDBJ databases">
        <title>Peredibacter starrii A3.12.</title>
        <authorList>
            <person name="Mitchell R.J."/>
        </authorList>
    </citation>
    <scope>NUCLEOTIDE SEQUENCE [LARGE SCALE GENOMIC DNA]</scope>
    <source>
        <strain evidence="3 4">A3.12</strain>
    </source>
</reference>
<dbReference type="KEGG" id="psti:SOO65_19790"/>
<organism evidence="3 4">
    <name type="scientific">Peredibacter starrii</name>
    <dbReference type="NCBI Taxonomy" id="28202"/>
    <lineage>
        <taxon>Bacteria</taxon>
        <taxon>Pseudomonadati</taxon>
        <taxon>Bdellovibrionota</taxon>
        <taxon>Bacteriovoracia</taxon>
        <taxon>Bacteriovoracales</taxon>
        <taxon>Bacteriovoracaceae</taxon>
        <taxon>Peredibacter</taxon>
    </lineage>
</organism>
<dbReference type="PROSITE" id="PS51688">
    <property type="entry name" value="ICA"/>
    <property type="match status" value="1"/>
</dbReference>
<accession>A0AAX4HNR7</accession>
<evidence type="ECO:0000313" key="4">
    <source>
        <dbReference type="Proteomes" id="UP001324634"/>
    </source>
</evidence>